<evidence type="ECO:0000313" key="1">
    <source>
        <dbReference type="EMBL" id="SEM83327.1"/>
    </source>
</evidence>
<reference evidence="1 2" key="1">
    <citation type="submission" date="2016-10" db="EMBL/GenBank/DDBJ databases">
        <authorList>
            <person name="de Groot N.N."/>
        </authorList>
    </citation>
    <scope>NUCLEOTIDE SEQUENCE [LARGE SCALE GENOMIC DNA]</scope>
    <source>
        <strain evidence="1 2">Nl18</strain>
    </source>
</reference>
<sequence length="114" mass="12701">MLHGVATQTRHAGQRRLIIISAYVRQAAVQAVLTRLADFLSLLKATAEQLTDAQRLRDSCPRVCHIHARNPRSARPVDRSIGPNLKARLLYLGLEVIYSVKENNLTVVFDLGVC</sequence>
<dbReference type="AlphaFoldDB" id="A0A1H8BN54"/>
<dbReference type="Proteomes" id="UP000183898">
    <property type="component" value="Unassembled WGS sequence"/>
</dbReference>
<evidence type="ECO:0000313" key="2">
    <source>
        <dbReference type="Proteomes" id="UP000183898"/>
    </source>
</evidence>
<name>A0A1H8BN54_9PROT</name>
<gene>
    <name evidence="1" type="ORF">SAMN05216404_101280</name>
</gene>
<dbReference type="EMBL" id="FOCT01000001">
    <property type="protein sequence ID" value="SEM83327.1"/>
    <property type="molecule type" value="Genomic_DNA"/>
</dbReference>
<protein>
    <submittedName>
        <fullName evidence="1">Uncharacterized protein</fullName>
    </submittedName>
</protein>
<accession>A0A1H8BN54</accession>
<proteinExistence type="predicted"/>
<organism evidence="1 2">
    <name type="scientific">Nitrosospira multiformis</name>
    <dbReference type="NCBI Taxonomy" id="1231"/>
    <lineage>
        <taxon>Bacteria</taxon>
        <taxon>Pseudomonadati</taxon>
        <taxon>Pseudomonadota</taxon>
        <taxon>Betaproteobacteria</taxon>
        <taxon>Nitrosomonadales</taxon>
        <taxon>Nitrosomonadaceae</taxon>
        <taxon>Nitrosospira</taxon>
    </lineage>
</organism>
<dbReference type="RefSeq" id="WP_074743787.1">
    <property type="nucleotide sequence ID" value="NZ_FOCT01000001.1"/>
</dbReference>